<dbReference type="AlphaFoldDB" id="A0A8J5SA87"/>
<keyword evidence="2" id="KW-1185">Reference proteome</keyword>
<reference evidence="1" key="1">
    <citation type="journal article" date="2021" name="bioRxiv">
        <title>Whole Genome Assembly and Annotation of Northern Wild Rice, Zizania palustris L., Supports a Whole Genome Duplication in the Zizania Genus.</title>
        <authorList>
            <person name="Haas M."/>
            <person name="Kono T."/>
            <person name="Macchietto M."/>
            <person name="Millas R."/>
            <person name="McGilp L."/>
            <person name="Shao M."/>
            <person name="Duquette J."/>
            <person name="Hirsch C.N."/>
            <person name="Kimball J."/>
        </authorList>
    </citation>
    <scope>NUCLEOTIDE SEQUENCE</scope>
    <source>
        <tissue evidence="1">Fresh leaf tissue</tissue>
    </source>
</reference>
<accession>A0A8J5SA87</accession>
<gene>
    <name evidence="1" type="ORF">GUJ93_ZPchr0001g31820</name>
</gene>
<evidence type="ECO:0000313" key="2">
    <source>
        <dbReference type="Proteomes" id="UP000729402"/>
    </source>
</evidence>
<reference evidence="1" key="2">
    <citation type="submission" date="2021-02" db="EMBL/GenBank/DDBJ databases">
        <authorList>
            <person name="Kimball J.A."/>
            <person name="Haas M.W."/>
            <person name="Macchietto M."/>
            <person name="Kono T."/>
            <person name="Duquette J."/>
            <person name="Shao M."/>
        </authorList>
    </citation>
    <scope>NUCLEOTIDE SEQUENCE</scope>
    <source>
        <tissue evidence="1">Fresh leaf tissue</tissue>
    </source>
</reference>
<comment type="caution">
    <text evidence="1">The sequence shown here is derived from an EMBL/GenBank/DDBJ whole genome shotgun (WGS) entry which is preliminary data.</text>
</comment>
<evidence type="ECO:0000313" key="1">
    <source>
        <dbReference type="EMBL" id="KAG8053616.1"/>
    </source>
</evidence>
<sequence>MRCGASENGRPVRVVHCGPDMVREARCEWACSCPNCTGRSRAAHLHPLLVNMSQSSNEVVMVAARDLPCRLNKTAGVLAMSAHALISVRYAKTLLPQLARTVLQAHGAEQERPQAPHLPQPGAGLETESQICLQVFAAKLRSFRAVQGNS</sequence>
<proteinExistence type="predicted"/>
<dbReference type="EMBL" id="JAAALK010000288">
    <property type="protein sequence ID" value="KAG8053616.1"/>
    <property type="molecule type" value="Genomic_DNA"/>
</dbReference>
<name>A0A8J5SA87_ZIZPA</name>
<dbReference type="Proteomes" id="UP000729402">
    <property type="component" value="Unassembled WGS sequence"/>
</dbReference>
<protein>
    <submittedName>
        <fullName evidence="1">Uncharacterized protein</fullName>
    </submittedName>
</protein>
<organism evidence="1 2">
    <name type="scientific">Zizania palustris</name>
    <name type="common">Northern wild rice</name>
    <dbReference type="NCBI Taxonomy" id="103762"/>
    <lineage>
        <taxon>Eukaryota</taxon>
        <taxon>Viridiplantae</taxon>
        <taxon>Streptophyta</taxon>
        <taxon>Embryophyta</taxon>
        <taxon>Tracheophyta</taxon>
        <taxon>Spermatophyta</taxon>
        <taxon>Magnoliopsida</taxon>
        <taxon>Liliopsida</taxon>
        <taxon>Poales</taxon>
        <taxon>Poaceae</taxon>
        <taxon>BOP clade</taxon>
        <taxon>Oryzoideae</taxon>
        <taxon>Oryzeae</taxon>
        <taxon>Zizaniinae</taxon>
        <taxon>Zizania</taxon>
    </lineage>
</organism>